<feature type="transmembrane region" description="Helical" evidence="1">
    <location>
        <begin position="360"/>
        <end position="380"/>
    </location>
</feature>
<feature type="transmembrane region" description="Helical" evidence="1">
    <location>
        <begin position="502"/>
        <end position="523"/>
    </location>
</feature>
<evidence type="ECO:0000313" key="2">
    <source>
        <dbReference type="EMBL" id="RCW70437.1"/>
    </source>
</evidence>
<keyword evidence="1" id="KW-0472">Membrane</keyword>
<dbReference type="RefSeq" id="WP_114469370.1">
    <property type="nucleotide sequence ID" value="NZ_QPJK01000005.1"/>
</dbReference>
<dbReference type="OrthoDB" id="9776609at2"/>
<dbReference type="EMBL" id="QPJK01000005">
    <property type="protein sequence ID" value="RCW70437.1"/>
    <property type="molecule type" value="Genomic_DNA"/>
</dbReference>
<gene>
    <name evidence="2" type="ORF">DES41_105380</name>
</gene>
<keyword evidence="1" id="KW-0812">Transmembrane</keyword>
<keyword evidence="3" id="KW-1185">Reference proteome</keyword>
<dbReference type="AlphaFoldDB" id="A0A368XV79"/>
<feature type="transmembrane region" description="Helical" evidence="1">
    <location>
        <begin position="159"/>
        <end position="183"/>
    </location>
</feature>
<feature type="transmembrane region" description="Helical" evidence="1">
    <location>
        <begin position="12"/>
        <end position="36"/>
    </location>
</feature>
<dbReference type="Proteomes" id="UP000252884">
    <property type="component" value="Unassembled WGS sequence"/>
</dbReference>
<feature type="transmembrane region" description="Helical" evidence="1">
    <location>
        <begin position="204"/>
        <end position="229"/>
    </location>
</feature>
<proteinExistence type="predicted"/>
<dbReference type="PANTHER" id="PTHR34219">
    <property type="entry name" value="IRON-REGULATED INNER MEMBRANE PROTEIN-RELATED"/>
    <property type="match status" value="1"/>
</dbReference>
<name>A0A368XV79_9BURK</name>
<feature type="transmembrane region" description="Helical" evidence="1">
    <location>
        <begin position="401"/>
        <end position="426"/>
    </location>
</feature>
<organism evidence="2 3">
    <name type="scientific">Pseudorhodoferax soli</name>
    <dbReference type="NCBI Taxonomy" id="545864"/>
    <lineage>
        <taxon>Bacteria</taxon>
        <taxon>Pseudomonadati</taxon>
        <taxon>Pseudomonadota</taxon>
        <taxon>Betaproteobacteria</taxon>
        <taxon>Burkholderiales</taxon>
        <taxon>Comamonadaceae</taxon>
    </lineage>
</organism>
<evidence type="ECO:0000256" key="1">
    <source>
        <dbReference type="SAM" id="Phobius"/>
    </source>
</evidence>
<dbReference type="InterPro" id="IPR005625">
    <property type="entry name" value="PepSY-ass_TM"/>
</dbReference>
<dbReference type="PANTHER" id="PTHR34219:SF4">
    <property type="entry name" value="PEPSY DOMAIN-CONTAINING PROTEIN"/>
    <property type="match status" value="1"/>
</dbReference>
<feature type="transmembrane region" description="Helical" evidence="1">
    <location>
        <begin position="438"/>
        <end position="458"/>
    </location>
</feature>
<reference evidence="2 3" key="1">
    <citation type="submission" date="2018-07" db="EMBL/GenBank/DDBJ databases">
        <title>Genomic Encyclopedia of Type Strains, Phase IV (KMG-IV): sequencing the most valuable type-strain genomes for metagenomic binning, comparative biology and taxonomic classification.</title>
        <authorList>
            <person name="Goeker M."/>
        </authorList>
    </citation>
    <scope>NUCLEOTIDE SEQUENCE [LARGE SCALE GENOMIC DNA]</scope>
    <source>
        <strain evidence="2 3">DSM 21634</strain>
    </source>
</reference>
<dbReference type="Pfam" id="PF03929">
    <property type="entry name" value="PepSY_TM"/>
    <property type="match status" value="1"/>
</dbReference>
<evidence type="ECO:0000313" key="3">
    <source>
        <dbReference type="Proteomes" id="UP000252884"/>
    </source>
</evidence>
<keyword evidence="1" id="KW-1133">Transmembrane helix</keyword>
<accession>A0A368XV79</accession>
<protein>
    <submittedName>
        <fullName evidence="2">Putative iron-regulated membrane protein</fullName>
    </submittedName>
</protein>
<sequence>MKEGFRQSMAWLHTWSGLLVGWVLFMVFAGGTSAYFRDEISLWMKPELHAATAAPPAVPAQAVALALRHLQDKAAGSPRWSIELPSEREPLLRTGWTVPQAAASAPRTGERPRRARFASATLDPATGQPVAAPRETRGGDFFYRLHFDLHYMSAIWGRWIVGFCAMFMLVAIVSGIVTHKRIFKDFFTFRPKKGQRSWLDAHNATAVLALPYHLMITYTGLVTLMFLYMPWGQEAVYQDDRTTFIAEVFPSSAGFSNQKAAGVPAPLVPVEPLMREASTAWHGAAVSRVVVNNPGDATARVTLYRHEGGKLSANQSSMTFDGASGRLLGRAGEDIAPASDTRGVLYGLHLGRFAHPLLRWLFFASGVAGCVMVATGLLLWSVKERQKYAKALARGGRVGWGLRLVDGLNVGAIAGLPLAMAVFFWANRCVPVGIAERPATEIACFFWAWGLAAVAGLAWPARRMWQVQLALGGLLFALLPVLNPLSGGMGLLASLPAGEWRIAGFDLTAIALGAGLLAAAWYVGKRKPTAKARAAAAHAKAEAEAKLLAAEPRLEPAGVGR</sequence>
<feature type="transmembrane region" description="Helical" evidence="1">
    <location>
        <begin position="465"/>
        <end position="482"/>
    </location>
</feature>
<comment type="caution">
    <text evidence="2">The sequence shown here is derived from an EMBL/GenBank/DDBJ whole genome shotgun (WGS) entry which is preliminary data.</text>
</comment>